<evidence type="ECO:0000313" key="2">
    <source>
        <dbReference type="EMBL" id="OIJ03804.1"/>
    </source>
</evidence>
<dbReference type="Gene3D" id="3.90.25.10">
    <property type="entry name" value="UDP-galactose 4-epimerase, domain 1"/>
    <property type="match status" value="1"/>
</dbReference>
<dbReference type="KEGG" id="aia:AWH56_001560"/>
<dbReference type="Pfam" id="PF05368">
    <property type="entry name" value="NmrA"/>
    <property type="match status" value="1"/>
</dbReference>
<evidence type="ECO:0000313" key="4">
    <source>
        <dbReference type="Proteomes" id="UP000180175"/>
    </source>
</evidence>
<protein>
    <submittedName>
        <fullName evidence="2">NAD(P)-dependent oxidoreductase</fullName>
    </submittedName>
    <submittedName>
        <fullName evidence="3">SDR family oxidoreductase</fullName>
    </submittedName>
</protein>
<reference evidence="3 4" key="3">
    <citation type="journal article" date="2019" name="Int. J. Syst. Evol. Microbiol.">
        <title>Anaerobacillus isosaccharinicus sp. nov., an alkaliphilic bacterium which degrades isosaccharinic acid.</title>
        <authorList>
            <person name="Bassil N.M."/>
            <person name="Lloyd J.R."/>
        </authorList>
    </citation>
    <scope>NUCLEOTIDE SEQUENCE [LARGE SCALE GENOMIC DNA]</scope>
    <source>
        <strain evidence="3 4">NB2006</strain>
    </source>
</reference>
<reference evidence="3 4" key="2">
    <citation type="journal article" date="2017" name="Genome Announc.">
        <title>Draft Genome Sequences of Four Alkaliphilic Bacteria Belonging to the Anaerobacillus Genus.</title>
        <authorList>
            <person name="Bassil N.M."/>
            <person name="Lloyd J.R."/>
        </authorList>
    </citation>
    <scope>NUCLEOTIDE SEQUENCE [LARGE SCALE GENOMIC DNA]</scope>
    <source>
        <strain evidence="3 4">NB2006</strain>
    </source>
</reference>
<dbReference type="OrthoDB" id="339107at2"/>
<dbReference type="Gene3D" id="3.40.50.720">
    <property type="entry name" value="NAD(P)-binding Rossmann-like Domain"/>
    <property type="match status" value="1"/>
</dbReference>
<proteinExistence type="predicted"/>
<evidence type="ECO:0000313" key="3">
    <source>
        <dbReference type="EMBL" id="QOY36409.1"/>
    </source>
</evidence>
<name>A0A1S2KUJ2_9BACI</name>
<sequence>MGKILVTGATGNIGKYVVSELIKKGEAVKAAFFNVEKGELDCEKVQFDFLNKATFDDALRDVDRIFLVRPPQLADPKKDMRPFLEAVSAKGIKQVVFVSLLGVEKNPIVPHRKIEDMIREMAIPYTFLRPGFFMQNLSTTHQEEIRARDEIFVPVGKAKTSFIDTRDIGAVAAQCFVDEKHIFQSYTLTGNEAIDYYQVAKILSEVLGRNIDYKNPGLLKFRRETINRGVKKEFANVMTMLYLLTRMGTAEKVTDDLEKVLQRKPISFKQFACDHKSIWEKSKITV</sequence>
<dbReference type="SUPFAM" id="SSF51735">
    <property type="entry name" value="NAD(P)-binding Rossmann-fold domains"/>
    <property type="match status" value="1"/>
</dbReference>
<feature type="domain" description="NmrA-like" evidence="1">
    <location>
        <begin position="3"/>
        <end position="247"/>
    </location>
</feature>
<keyword evidence="4" id="KW-1185">Reference proteome</keyword>
<dbReference type="PANTHER" id="PTHR43162">
    <property type="match status" value="1"/>
</dbReference>
<dbReference type="CDD" id="cd05269">
    <property type="entry name" value="TMR_SDR_a"/>
    <property type="match status" value="1"/>
</dbReference>
<dbReference type="InterPro" id="IPR036291">
    <property type="entry name" value="NAD(P)-bd_dom_sf"/>
</dbReference>
<dbReference type="PANTHER" id="PTHR43162:SF1">
    <property type="entry name" value="PRESTALK A DIFFERENTIATION PROTEIN A"/>
    <property type="match status" value="1"/>
</dbReference>
<dbReference type="InterPro" id="IPR051604">
    <property type="entry name" value="Ergot_Alk_Oxidoreductase"/>
</dbReference>
<reference evidence="2 4" key="1">
    <citation type="submission" date="2016-10" db="EMBL/GenBank/DDBJ databases">
        <title>Draft genome sequences of four alkaliphilic bacteria belonging to the Anaerobacillus genus.</title>
        <authorList>
            <person name="Bassil N.M."/>
            <person name="Lloyd J.R."/>
        </authorList>
    </citation>
    <scope>NUCLEOTIDE SEQUENCE [LARGE SCALE GENOMIC DNA]</scope>
    <source>
        <strain evidence="2 4">NB2006</strain>
    </source>
</reference>
<dbReference type="InterPro" id="IPR008030">
    <property type="entry name" value="NmrA-like"/>
</dbReference>
<dbReference type="Proteomes" id="UP000180175">
    <property type="component" value="Chromosome"/>
</dbReference>
<gene>
    <name evidence="3" type="ORF">AWH56_001560</name>
    <name evidence="2" type="ORF">AWH56_24075</name>
</gene>
<evidence type="ECO:0000259" key="1">
    <source>
        <dbReference type="Pfam" id="PF05368"/>
    </source>
</evidence>
<dbReference type="RefSeq" id="WP_071319463.1">
    <property type="nucleotide sequence ID" value="NZ_CP063356.2"/>
</dbReference>
<accession>A0A1S2KUJ2</accession>
<dbReference type="EMBL" id="CP063356">
    <property type="protein sequence ID" value="QOY36409.1"/>
    <property type="molecule type" value="Genomic_DNA"/>
</dbReference>
<reference evidence="3" key="4">
    <citation type="submission" date="2020-10" db="EMBL/GenBank/DDBJ databases">
        <authorList>
            <person name="Bassil N.M."/>
            <person name="Lloyd J.R."/>
        </authorList>
    </citation>
    <scope>NUCLEOTIDE SEQUENCE</scope>
    <source>
        <strain evidence="3">NB2006</strain>
    </source>
</reference>
<organism evidence="2 4">
    <name type="scientific">Anaerobacillus isosaccharinicus</name>
    <dbReference type="NCBI Taxonomy" id="1532552"/>
    <lineage>
        <taxon>Bacteria</taxon>
        <taxon>Bacillati</taxon>
        <taxon>Bacillota</taxon>
        <taxon>Bacilli</taxon>
        <taxon>Bacillales</taxon>
        <taxon>Bacillaceae</taxon>
        <taxon>Anaerobacillus</taxon>
    </lineage>
</organism>
<dbReference type="EMBL" id="LQXD01000206">
    <property type="protein sequence ID" value="OIJ03804.1"/>
    <property type="molecule type" value="Genomic_DNA"/>
</dbReference>
<dbReference type="AlphaFoldDB" id="A0A1S2KUJ2"/>